<feature type="transmembrane region" description="Helical" evidence="7">
    <location>
        <begin position="81"/>
        <end position="104"/>
    </location>
</feature>
<feature type="transmembrane region" description="Helical" evidence="7">
    <location>
        <begin position="173"/>
        <end position="191"/>
    </location>
</feature>
<dbReference type="PANTHER" id="PTHR42718:SF46">
    <property type="entry name" value="BLR6921 PROTEIN"/>
    <property type="match status" value="1"/>
</dbReference>
<feature type="transmembrane region" description="Helical" evidence="7">
    <location>
        <begin position="364"/>
        <end position="385"/>
    </location>
</feature>
<feature type="transmembrane region" description="Helical" evidence="7">
    <location>
        <begin position="211"/>
        <end position="229"/>
    </location>
</feature>
<feature type="transmembrane region" description="Helical" evidence="7">
    <location>
        <begin position="110"/>
        <end position="130"/>
    </location>
</feature>
<keyword evidence="3" id="KW-1003">Cell membrane</keyword>
<dbReference type="GO" id="GO:0005886">
    <property type="term" value="C:plasma membrane"/>
    <property type="evidence" value="ECO:0007669"/>
    <property type="project" value="UniProtKB-SubCell"/>
</dbReference>
<dbReference type="Gene3D" id="1.20.1250.20">
    <property type="entry name" value="MFS general substrate transporter like domains"/>
    <property type="match status" value="2"/>
</dbReference>
<feature type="domain" description="Major facilitator superfamily (MFS) profile" evidence="8">
    <location>
        <begin position="15"/>
        <end position="458"/>
    </location>
</feature>
<dbReference type="RefSeq" id="WP_343046290.1">
    <property type="nucleotide sequence ID" value="NZ_JACBYQ010000002.1"/>
</dbReference>
<dbReference type="InterPro" id="IPR020846">
    <property type="entry name" value="MFS_dom"/>
</dbReference>
<dbReference type="InterPro" id="IPR036259">
    <property type="entry name" value="MFS_trans_sf"/>
</dbReference>
<reference evidence="9 10" key="1">
    <citation type="submission" date="2020-07" db="EMBL/GenBank/DDBJ databases">
        <title>Sequencing the genomes of 1000 actinobacteria strains.</title>
        <authorList>
            <person name="Klenk H.-P."/>
        </authorList>
    </citation>
    <scope>NUCLEOTIDE SEQUENCE [LARGE SCALE GENOMIC DNA]</scope>
    <source>
        <strain evidence="9 10">DSM 102047</strain>
    </source>
</reference>
<gene>
    <name evidence="9" type="ORF">FHU41_001661</name>
</gene>
<protein>
    <submittedName>
        <fullName evidence="9">MFS family permease</fullName>
    </submittedName>
</protein>
<evidence type="ECO:0000256" key="1">
    <source>
        <dbReference type="ARBA" id="ARBA00004651"/>
    </source>
</evidence>
<evidence type="ECO:0000256" key="7">
    <source>
        <dbReference type="SAM" id="Phobius"/>
    </source>
</evidence>
<name>A0A7Y9LTN7_9MICC</name>
<evidence type="ECO:0000256" key="2">
    <source>
        <dbReference type="ARBA" id="ARBA00022448"/>
    </source>
</evidence>
<comment type="subcellular location">
    <subcellularLocation>
        <location evidence="1">Cell membrane</location>
        <topology evidence="1">Multi-pass membrane protein</topology>
    </subcellularLocation>
</comment>
<evidence type="ECO:0000256" key="3">
    <source>
        <dbReference type="ARBA" id="ARBA00022475"/>
    </source>
</evidence>
<feature type="transmembrane region" description="Helical" evidence="7">
    <location>
        <begin position="142"/>
        <end position="167"/>
    </location>
</feature>
<dbReference type="Proteomes" id="UP000521748">
    <property type="component" value="Unassembled WGS sequence"/>
</dbReference>
<accession>A0A7Y9LTN7</accession>
<dbReference type="Pfam" id="PF07690">
    <property type="entry name" value="MFS_1"/>
    <property type="match status" value="1"/>
</dbReference>
<keyword evidence="5 7" id="KW-1133">Transmembrane helix</keyword>
<dbReference type="InterPro" id="IPR011701">
    <property type="entry name" value="MFS"/>
</dbReference>
<keyword evidence="4 7" id="KW-0812">Transmembrane</keyword>
<feature type="transmembrane region" description="Helical" evidence="7">
    <location>
        <begin position="306"/>
        <end position="327"/>
    </location>
</feature>
<feature type="transmembrane region" description="Helical" evidence="7">
    <location>
        <begin position="235"/>
        <end position="252"/>
    </location>
</feature>
<keyword evidence="10" id="KW-1185">Reference proteome</keyword>
<feature type="transmembrane region" description="Helical" evidence="7">
    <location>
        <begin position="431"/>
        <end position="453"/>
    </location>
</feature>
<sequence length="459" mass="48299">MTIHGAQRPFSLGLSTTALSLGAALNPLNSSMIAVALVMLRGDFKLDVATVTWVITAFYLTSAAGQPLMGRLADRFGPKRLFTFGMALVAVTCAVAPFAGSFFLVCLARVFMALGTATAFPSAVVMVRTLSEAAKVSSTRPLARIQMASTAGAAIGPVVGGLLVSSIGWPSLFYINVPLSLLALLGVQFFAPADPPREKGRLGELIKASDLPGILAFTATLVLLLMGLLDALPGYRWLLLALAPAAAALFAWRELKAGRPFLDLRLLGRNRPLLLIYLAFAVFNGVYYIAFFGLPQLFEESAGYPANIVGLLMLPLAAVSVIATPFAARAIDRFGVRGVLIIGVITLLLGAALLGLLVLSYQVWLIVILAAALGLPYSAVSIASSQGMYASTRAEDAGVAAGILQTCRYIGAISATVLIGIFYAPGVDQTAWAWLVGSMIVLSLLALLITILWRPAAKQ</sequence>
<evidence type="ECO:0000256" key="5">
    <source>
        <dbReference type="ARBA" id="ARBA00022989"/>
    </source>
</evidence>
<dbReference type="SUPFAM" id="SSF103473">
    <property type="entry name" value="MFS general substrate transporter"/>
    <property type="match status" value="1"/>
</dbReference>
<keyword evidence="2" id="KW-0813">Transport</keyword>
<feature type="transmembrane region" description="Helical" evidence="7">
    <location>
        <begin position="339"/>
        <end position="358"/>
    </location>
</feature>
<dbReference type="EMBL" id="JACBYQ010000002">
    <property type="protein sequence ID" value="NYE95411.1"/>
    <property type="molecule type" value="Genomic_DNA"/>
</dbReference>
<evidence type="ECO:0000256" key="6">
    <source>
        <dbReference type="ARBA" id="ARBA00023136"/>
    </source>
</evidence>
<feature type="transmembrane region" description="Helical" evidence="7">
    <location>
        <begin position="51"/>
        <end position="69"/>
    </location>
</feature>
<dbReference type="AlphaFoldDB" id="A0A7Y9LTN7"/>
<proteinExistence type="predicted"/>
<evidence type="ECO:0000313" key="10">
    <source>
        <dbReference type="Proteomes" id="UP000521748"/>
    </source>
</evidence>
<feature type="transmembrane region" description="Helical" evidence="7">
    <location>
        <begin position="273"/>
        <end position="294"/>
    </location>
</feature>
<dbReference type="GO" id="GO:0022857">
    <property type="term" value="F:transmembrane transporter activity"/>
    <property type="evidence" value="ECO:0007669"/>
    <property type="project" value="InterPro"/>
</dbReference>
<feature type="transmembrane region" description="Helical" evidence="7">
    <location>
        <begin position="406"/>
        <end position="425"/>
    </location>
</feature>
<dbReference type="PROSITE" id="PS50850">
    <property type="entry name" value="MFS"/>
    <property type="match status" value="1"/>
</dbReference>
<evidence type="ECO:0000256" key="4">
    <source>
        <dbReference type="ARBA" id="ARBA00022692"/>
    </source>
</evidence>
<comment type="caution">
    <text evidence="9">The sequence shown here is derived from an EMBL/GenBank/DDBJ whole genome shotgun (WGS) entry which is preliminary data.</text>
</comment>
<organism evidence="9 10">
    <name type="scientific">Psychromicrobium silvestre</name>
    <dbReference type="NCBI Taxonomy" id="1645614"/>
    <lineage>
        <taxon>Bacteria</taxon>
        <taxon>Bacillati</taxon>
        <taxon>Actinomycetota</taxon>
        <taxon>Actinomycetes</taxon>
        <taxon>Micrococcales</taxon>
        <taxon>Micrococcaceae</taxon>
        <taxon>Psychromicrobium</taxon>
    </lineage>
</organism>
<evidence type="ECO:0000313" key="9">
    <source>
        <dbReference type="EMBL" id="NYE95411.1"/>
    </source>
</evidence>
<evidence type="ECO:0000259" key="8">
    <source>
        <dbReference type="PROSITE" id="PS50850"/>
    </source>
</evidence>
<feature type="transmembrane region" description="Helical" evidence="7">
    <location>
        <begin position="12"/>
        <end position="39"/>
    </location>
</feature>
<keyword evidence="6 7" id="KW-0472">Membrane</keyword>
<dbReference type="PANTHER" id="PTHR42718">
    <property type="entry name" value="MAJOR FACILITATOR SUPERFAMILY MULTIDRUG TRANSPORTER MFSC"/>
    <property type="match status" value="1"/>
</dbReference>